<dbReference type="PANTHER" id="PTHR31900">
    <property type="entry name" value="F-BOX/RNI SUPERFAMILY PROTEIN-RELATED"/>
    <property type="match status" value="1"/>
</dbReference>
<evidence type="ECO:0000313" key="2">
    <source>
        <dbReference type="EMBL" id="GAA0180642.1"/>
    </source>
</evidence>
<name>A0AAV3RRV4_LITER</name>
<comment type="caution">
    <text evidence="2">The sequence shown here is derived from an EMBL/GenBank/DDBJ whole genome shotgun (WGS) entry which is preliminary data.</text>
</comment>
<dbReference type="AlphaFoldDB" id="A0AAV3RRV4"/>
<accession>A0AAV3RRV4</accession>
<proteinExistence type="predicted"/>
<gene>
    <name evidence="2" type="ORF">LIER_30138</name>
</gene>
<dbReference type="Pfam" id="PF08387">
    <property type="entry name" value="FBD"/>
    <property type="match status" value="1"/>
</dbReference>
<dbReference type="PANTHER" id="PTHR31900:SF30">
    <property type="entry name" value="SUPERFAMILY PROTEIN, PUTATIVE-RELATED"/>
    <property type="match status" value="1"/>
</dbReference>
<dbReference type="InterPro" id="IPR006566">
    <property type="entry name" value="FBD"/>
</dbReference>
<reference evidence="2 3" key="1">
    <citation type="submission" date="2024-01" db="EMBL/GenBank/DDBJ databases">
        <title>The complete chloroplast genome sequence of Lithospermum erythrorhizon: insights into the phylogenetic relationship among Boraginaceae species and the maternal lineages of purple gromwells.</title>
        <authorList>
            <person name="Okada T."/>
            <person name="Watanabe K."/>
        </authorList>
    </citation>
    <scope>NUCLEOTIDE SEQUENCE [LARGE SCALE GENOMIC DNA]</scope>
</reference>
<dbReference type="InterPro" id="IPR050232">
    <property type="entry name" value="FBL13/AtMIF1-like"/>
</dbReference>
<keyword evidence="3" id="KW-1185">Reference proteome</keyword>
<protein>
    <recommendedName>
        <fullName evidence="1">FBD domain-containing protein</fullName>
    </recommendedName>
</protein>
<dbReference type="SMART" id="SM00579">
    <property type="entry name" value="FBD"/>
    <property type="match status" value="1"/>
</dbReference>
<evidence type="ECO:0000259" key="1">
    <source>
        <dbReference type="SMART" id="SM00579"/>
    </source>
</evidence>
<evidence type="ECO:0000313" key="3">
    <source>
        <dbReference type="Proteomes" id="UP001454036"/>
    </source>
</evidence>
<organism evidence="2 3">
    <name type="scientific">Lithospermum erythrorhizon</name>
    <name type="common">Purple gromwell</name>
    <name type="synonym">Lithospermum officinale var. erythrorhizon</name>
    <dbReference type="NCBI Taxonomy" id="34254"/>
    <lineage>
        <taxon>Eukaryota</taxon>
        <taxon>Viridiplantae</taxon>
        <taxon>Streptophyta</taxon>
        <taxon>Embryophyta</taxon>
        <taxon>Tracheophyta</taxon>
        <taxon>Spermatophyta</taxon>
        <taxon>Magnoliopsida</taxon>
        <taxon>eudicotyledons</taxon>
        <taxon>Gunneridae</taxon>
        <taxon>Pentapetalae</taxon>
        <taxon>asterids</taxon>
        <taxon>lamiids</taxon>
        <taxon>Boraginales</taxon>
        <taxon>Boraginaceae</taxon>
        <taxon>Boraginoideae</taxon>
        <taxon>Lithospermeae</taxon>
        <taxon>Lithospermum</taxon>
    </lineage>
</organism>
<feature type="domain" description="FBD" evidence="1">
    <location>
        <begin position="39"/>
        <end position="110"/>
    </location>
</feature>
<dbReference type="EMBL" id="BAABME010010647">
    <property type="protein sequence ID" value="GAA0180642.1"/>
    <property type="molecule type" value="Genomic_DNA"/>
</dbReference>
<dbReference type="Proteomes" id="UP001454036">
    <property type="component" value="Unassembled WGS sequence"/>
</dbReference>
<sequence length="110" mass="12669">MFDVLECMPTLENLTLKGTDDMDDEDVPFRVRKHRKVPKCLTSSLKMVSVEKFSGRRDQVAMLGHILQNASLLQTMTVMTGNMDIDAKYNFIRQLSKFRRSSVMCTIEFS</sequence>